<feature type="compositionally biased region" description="Polar residues" evidence="1">
    <location>
        <begin position="492"/>
        <end position="507"/>
    </location>
</feature>
<dbReference type="Proteomes" id="UP000286415">
    <property type="component" value="Unassembled WGS sequence"/>
</dbReference>
<keyword evidence="3" id="KW-1185">Reference proteome</keyword>
<dbReference type="AlphaFoldDB" id="A0A419PF61"/>
<reference evidence="2 3" key="1">
    <citation type="journal article" date="2018" name="Biotechnol. Adv.">
        <title>Improved genomic resources and new bioinformatic workflow for the carcinogenic parasite Clonorchis sinensis: Biotechnological implications.</title>
        <authorList>
            <person name="Wang D."/>
            <person name="Korhonen P.K."/>
            <person name="Gasser R.B."/>
            <person name="Young N.D."/>
        </authorList>
    </citation>
    <scope>NUCLEOTIDE SEQUENCE [LARGE SCALE GENOMIC DNA]</scope>
    <source>
        <strain evidence="2">Cs-k2</strain>
    </source>
</reference>
<organism evidence="2 3">
    <name type="scientific">Clonorchis sinensis</name>
    <name type="common">Chinese liver fluke</name>
    <dbReference type="NCBI Taxonomy" id="79923"/>
    <lineage>
        <taxon>Eukaryota</taxon>
        <taxon>Metazoa</taxon>
        <taxon>Spiralia</taxon>
        <taxon>Lophotrochozoa</taxon>
        <taxon>Platyhelminthes</taxon>
        <taxon>Trematoda</taxon>
        <taxon>Digenea</taxon>
        <taxon>Opisthorchiida</taxon>
        <taxon>Opisthorchiata</taxon>
        <taxon>Opisthorchiidae</taxon>
        <taxon>Clonorchis</taxon>
    </lineage>
</organism>
<dbReference type="EMBL" id="NIRI02000042">
    <property type="protein sequence ID" value="KAG5451833.1"/>
    <property type="molecule type" value="Genomic_DNA"/>
</dbReference>
<gene>
    <name evidence="2" type="ORF">CSKR_103912</name>
</gene>
<evidence type="ECO:0000256" key="1">
    <source>
        <dbReference type="SAM" id="MobiDB-lite"/>
    </source>
</evidence>
<evidence type="ECO:0000313" key="3">
    <source>
        <dbReference type="Proteomes" id="UP000286415"/>
    </source>
</evidence>
<feature type="region of interest" description="Disordered" evidence="1">
    <location>
        <begin position="492"/>
        <end position="531"/>
    </location>
</feature>
<accession>A0A419PF61</accession>
<dbReference type="InParanoid" id="A0A419PF61"/>
<sequence>MLSDTLCYGYVEGRLHKHGQSLNRSPAKCILHTKLVNWDQRTRIIEHRIQELYGRKRTRSLSQPRPNGAHPKDSSLSKLIHHLSKVCTGEQCFSQNVSLGSNKQPKLTSVVHLLVPVTHTVNRSLTTRHTYFKPSELVPSYLADVPSVCLGCVPKPAFISLLDHLSAKKTMPKVEPGPWSTGQNQPVFYPGISIEDRFWTADTARSPSRNKNSRIHRFTIKHIDRLRSSKAFSRKSAWELQTGQGRHLSHGFGTRQLDKERAKRTRSTIRINMNRRQIPREHLYESYDEPKPKELSKLMNIHAPHQRVLSSSSKQQLNAKLRRPLAVYTSAFQYNGRNLLECKSNYKPNQTVKPMFYMRFPLTQGRKWKIREFLAATVPGPRFHCAIAPVWRQDSGYRKKDSWDQKAGSPAQTNVSRFFILSKIQKSNLNRICGIRPTATTASKQITAGKPTTFSFDSPRDESKVECLISKKHDKNLGPHICEHHGKAKTFGQSASRVVKKSSQQAPSGLKQKTTDQKSRAPSHTYSYSVNPSRRVSKVLVQSNARLSPLTPPHTPMWVVRSQRYDPDEDSVSTDYACYINPYLPHPTPESNPDSNTLPIDKPLGNKQALLVEVALPAPVYIQQYVKGHNDSVTSTETVD</sequence>
<dbReference type="OrthoDB" id="6257266at2759"/>
<proteinExistence type="predicted"/>
<feature type="region of interest" description="Disordered" evidence="1">
    <location>
        <begin position="56"/>
        <end position="75"/>
    </location>
</feature>
<reference evidence="2 3" key="2">
    <citation type="journal article" date="2021" name="Genomics">
        <title>High-quality reference genome for Clonorchis sinensis.</title>
        <authorList>
            <person name="Young N.D."/>
            <person name="Stroehlein A.J."/>
            <person name="Kinkar L."/>
            <person name="Wang T."/>
            <person name="Sohn W.M."/>
            <person name="Chang B.C.H."/>
            <person name="Kaur P."/>
            <person name="Weisz D."/>
            <person name="Dudchenko O."/>
            <person name="Aiden E.L."/>
            <person name="Korhonen P.K."/>
            <person name="Gasser R.B."/>
        </authorList>
    </citation>
    <scope>NUCLEOTIDE SEQUENCE [LARGE SCALE GENOMIC DNA]</scope>
    <source>
        <strain evidence="2">Cs-k2</strain>
    </source>
</reference>
<feature type="compositionally biased region" description="Polar residues" evidence="1">
    <location>
        <begin position="520"/>
        <end position="531"/>
    </location>
</feature>
<comment type="caution">
    <text evidence="2">The sequence shown here is derived from an EMBL/GenBank/DDBJ whole genome shotgun (WGS) entry which is preliminary data.</text>
</comment>
<evidence type="ECO:0000313" key="2">
    <source>
        <dbReference type="EMBL" id="KAG5451833.1"/>
    </source>
</evidence>
<protein>
    <submittedName>
        <fullName evidence="2">Uncharacterized protein</fullName>
    </submittedName>
</protein>
<name>A0A419PF61_CLOSI</name>